<feature type="domain" description="Serpin" evidence="5">
    <location>
        <begin position="122"/>
        <end position="476"/>
    </location>
</feature>
<dbReference type="OrthoDB" id="671595at2759"/>
<dbReference type="GO" id="GO:0005615">
    <property type="term" value="C:extracellular space"/>
    <property type="evidence" value="ECO:0007669"/>
    <property type="project" value="InterPro"/>
</dbReference>
<dbReference type="AlphaFoldDB" id="W8AUJ1"/>
<dbReference type="InterPro" id="IPR036186">
    <property type="entry name" value="Serpin_sf"/>
</dbReference>
<sequence>MTQLRILAFLTFYYVLFIALAHAYPAPAVVTQPKVNSTQLSAFTIAFNDSHVFEIPPGIFTTYDMPLADAPFNSERFDYIPYRSDEYDSVSWALIKQILASTTKQATQQNNAIKAAKANGGYLAEDTENVIFSPFSIKLVLALLTEATGNGTRSQQQLLTALGGATSLQNLRTFYRNTLVALQHEQTGEYTLHLDTRLFTDTAVQPLPEYTAVLQSVYQTPVEQLEFADSATSADKINSWIARETDGRLKELVSAESVANSVMLLVNAIYFNGKWLRKFSETPAGAFYRTPTDQLKVNYMELTDNFFYYHCNELKAKVIALPYRGGKFSMFVALPNEGQHVDVLLQRMQSEQFKHIEWPTERSKVRVVMPKFKFAHKTDLKAVLCRMGVVDIFTDDADLSGMTASAAKQLSVSNILQKSGIDVNEVGTVAYAATEVEIVNRFGADEEEFIVNRPFVFFIEEASTGTILFAGKVLNPMS</sequence>
<dbReference type="PROSITE" id="PS00284">
    <property type="entry name" value="SERPIN"/>
    <property type="match status" value="1"/>
</dbReference>
<proteinExistence type="evidence at transcript level"/>
<dbReference type="Gene3D" id="2.30.39.10">
    <property type="entry name" value="Alpha-1-antitrypsin, domain 1"/>
    <property type="match status" value="1"/>
</dbReference>
<dbReference type="InterPro" id="IPR042185">
    <property type="entry name" value="Serpin_sf_2"/>
</dbReference>
<evidence type="ECO:0000256" key="2">
    <source>
        <dbReference type="ARBA" id="ARBA00022900"/>
    </source>
</evidence>
<dbReference type="Pfam" id="PF00079">
    <property type="entry name" value="Serpin"/>
    <property type="match status" value="1"/>
</dbReference>
<dbReference type="SMART" id="SM00093">
    <property type="entry name" value="SERPIN"/>
    <property type="match status" value="1"/>
</dbReference>
<name>W8AUJ1_CERCA</name>
<evidence type="ECO:0000256" key="3">
    <source>
        <dbReference type="RuleBase" id="RU000411"/>
    </source>
</evidence>
<dbReference type="InterPro" id="IPR042178">
    <property type="entry name" value="Serpin_sf_1"/>
</dbReference>
<evidence type="ECO:0000313" key="6">
    <source>
        <dbReference type="EMBL" id="JAB88363.1"/>
    </source>
</evidence>
<dbReference type="Gene3D" id="3.30.497.10">
    <property type="entry name" value="Antithrombin, subunit I, domain 2"/>
    <property type="match status" value="1"/>
</dbReference>
<evidence type="ECO:0000256" key="4">
    <source>
        <dbReference type="SAM" id="SignalP"/>
    </source>
</evidence>
<dbReference type="InterPro" id="IPR023796">
    <property type="entry name" value="Serpin_dom"/>
</dbReference>
<dbReference type="GO" id="GO:0004867">
    <property type="term" value="F:serine-type endopeptidase inhibitor activity"/>
    <property type="evidence" value="ECO:0007669"/>
    <property type="project" value="UniProtKB-KW"/>
</dbReference>
<keyword evidence="4" id="KW-0732">Signal</keyword>
<protein>
    <submittedName>
        <fullName evidence="6">Leukocyte elastase inhibitor A</fullName>
    </submittedName>
</protein>
<dbReference type="InterPro" id="IPR023795">
    <property type="entry name" value="Serpin_CS"/>
</dbReference>
<keyword evidence="2" id="KW-0722">Serine protease inhibitor</keyword>
<reference evidence="6" key="1">
    <citation type="submission" date="2013-07" db="EMBL/GenBank/DDBJ databases">
        <authorList>
            <person name="Geib S."/>
        </authorList>
    </citation>
    <scope>NUCLEOTIDE SEQUENCE</scope>
</reference>
<dbReference type="MEROPS" id="I04.072"/>
<dbReference type="EMBL" id="GAMC01018192">
    <property type="protein sequence ID" value="JAB88363.1"/>
    <property type="molecule type" value="mRNA"/>
</dbReference>
<dbReference type="SUPFAM" id="SSF56574">
    <property type="entry name" value="Serpins"/>
    <property type="match status" value="1"/>
</dbReference>
<evidence type="ECO:0000259" key="5">
    <source>
        <dbReference type="SMART" id="SM00093"/>
    </source>
</evidence>
<dbReference type="InterPro" id="IPR000215">
    <property type="entry name" value="Serpin_fam"/>
</dbReference>
<keyword evidence="1" id="KW-0646">Protease inhibitor</keyword>
<comment type="similarity">
    <text evidence="3">Belongs to the serpin family.</text>
</comment>
<organism evidence="6">
    <name type="scientific">Ceratitis capitata</name>
    <name type="common">Mediterranean fruit fly</name>
    <name type="synonym">Tephritis capitata</name>
    <dbReference type="NCBI Taxonomy" id="7213"/>
    <lineage>
        <taxon>Eukaryota</taxon>
        <taxon>Metazoa</taxon>
        <taxon>Ecdysozoa</taxon>
        <taxon>Arthropoda</taxon>
        <taxon>Hexapoda</taxon>
        <taxon>Insecta</taxon>
        <taxon>Pterygota</taxon>
        <taxon>Neoptera</taxon>
        <taxon>Endopterygota</taxon>
        <taxon>Diptera</taxon>
        <taxon>Brachycera</taxon>
        <taxon>Muscomorpha</taxon>
        <taxon>Tephritoidea</taxon>
        <taxon>Tephritidae</taxon>
        <taxon>Ceratitis</taxon>
        <taxon>Ceratitis</taxon>
    </lineage>
</organism>
<dbReference type="EMBL" id="GAMC01018191">
    <property type="protein sequence ID" value="JAB88364.1"/>
    <property type="molecule type" value="mRNA"/>
</dbReference>
<dbReference type="PANTHER" id="PTHR11461:SF357">
    <property type="entry name" value="SERINE PROTEASE INHIBITOR 27A"/>
    <property type="match status" value="1"/>
</dbReference>
<feature type="chain" id="PRO_5007736945" evidence="4">
    <location>
        <begin position="24"/>
        <end position="478"/>
    </location>
</feature>
<reference evidence="6" key="2">
    <citation type="journal article" date="2014" name="BMC Genomics">
        <title>A genomic perspective to assessing quality of mass-reared SIT flies used in Mediterranean fruit fly (Ceratitis capitata) eradication in California.</title>
        <authorList>
            <person name="Calla B."/>
            <person name="Hall B."/>
            <person name="Hou S."/>
            <person name="Geib S.M."/>
        </authorList>
    </citation>
    <scope>NUCLEOTIDE SEQUENCE</scope>
</reference>
<evidence type="ECO:0000256" key="1">
    <source>
        <dbReference type="ARBA" id="ARBA00022690"/>
    </source>
</evidence>
<accession>W8AUJ1</accession>
<dbReference type="PANTHER" id="PTHR11461">
    <property type="entry name" value="SERINE PROTEASE INHIBITOR, SERPIN"/>
    <property type="match status" value="1"/>
</dbReference>
<feature type="signal peptide" evidence="4">
    <location>
        <begin position="1"/>
        <end position="23"/>
    </location>
</feature>
<gene>
    <name evidence="6" type="primary">ILEUA</name>
</gene>